<dbReference type="HOGENOM" id="CLU_1133461_0_0_1"/>
<sequence>MANPKDPEPEAALKNVKLKAANNFMRRFNDNGDLTSQASRLEAEIAREWLNLQVPRDLSSRSPPSAITTNDGPTASKGIPAKFPQLPSESGSRPLATPASRAEKNDITLCYAQNFFIHFRDLDFAHQEAVAHEVYQRVATWKHSVVAFHVAYYRQMMRHMRGCSAKDLHHVGREFSKFCAVQHYWWPRCVELLLPSHDLRRTFVEDVFKAVARKDFLLATFVAGYRDCYDEDHVQRMVGDMLGSS</sequence>
<accession>A0A0D2D6N1</accession>
<name>A0A0D2D6N1_9EURO</name>
<evidence type="ECO:0000313" key="3">
    <source>
        <dbReference type="Proteomes" id="UP000054266"/>
    </source>
</evidence>
<feature type="region of interest" description="Disordered" evidence="1">
    <location>
        <begin position="56"/>
        <end position="99"/>
    </location>
</feature>
<dbReference type="EMBL" id="KN846956">
    <property type="protein sequence ID" value="KIW73226.1"/>
    <property type="molecule type" value="Genomic_DNA"/>
</dbReference>
<feature type="compositionally biased region" description="Polar residues" evidence="1">
    <location>
        <begin position="60"/>
        <end position="73"/>
    </location>
</feature>
<gene>
    <name evidence="2" type="ORF">PV04_01360</name>
</gene>
<evidence type="ECO:0000256" key="1">
    <source>
        <dbReference type="SAM" id="MobiDB-lite"/>
    </source>
</evidence>
<dbReference type="AlphaFoldDB" id="A0A0D2D6N1"/>
<keyword evidence="3" id="KW-1185">Reference proteome</keyword>
<proteinExistence type="predicted"/>
<reference evidence="2 3" key="1">
    <citation type="submission" date="2015-01" db="EMBL/GenBank/DDBJ databases">
        <title>The Genome Sequence of Capronia semiimmersa CBS27337.</title>
        <authorList>
            <consortium name="The Broad Institute Genomics Platform"/>
            <person name="Cuomo C."/>
            <person name="de Hoog S."/>
            <person name="Gorbushina A."/>
            <person name="Stielow B."/>
            <person name="Teixiera M."/>
            <person name="Abouelleil A."/>
            <person name="Chapman S.B."/>
            <person name="Priest M."/>
            <person name="Young S.K."/>
            <person name="Wortman J."/>
            <person name="Nusbaum C."/>
            <person name="Birren B."/>
        </authorList>
    </citation>
    <scope>NUCLEOTIDE SEQUENCE [LARGE SCALE GENOMIC DNA]</scope>
    <source>
        <strain evidence="2 3">CBS 27337</strain>
    </source>
</reference>
<evidence type="ECO:0000313" key="2">
    <source>
        <dbReference type="EMBL" id="KIW73226.1"/>
    </source>
</evidence>
<organism evidence="2 3">
    <name type="scientific">Phialophora macrospora</name>
    <dbReference type="NCBI Taxonomy" id="1851006"/>
    <lineage>
        <taxon>Eukaryota</taxon>
        <taxon>Fungi</taxon>
        <taxon>Dikarya</taxon>
        <taxon>Ascomycota</taxon>
        <taxon>Pezizomycotina</taxon>
        <taxon>Eurotiomycetes</taxon>
        <taxon>Chaetothyriomycetidae</taxon>
        <taxon>Chaetothyriales</taxon>
        <taxon>Herpotrichiellaceae</taxon>
        <taxon>Phialophora</taxon>
    </lineage>
</organism>
<protein>
    <submittedName>
        <fullName evidence="2">Uncharacterized protein</fullName>
    </submittedName>
</protein>
<dbReference type="Proteomes" id="UP000054266">
    <property type="component" value="Unassembled WGS sequence"/>
</dbReference>